<feature type="compositionally biased region" description="Polar residues" evidence="2">
    <location>
        <begin position="300"/>
        <end position="315"/>
    </location>
</feature>
<dbReference type="InterPro" id="IPR037197">
    <property type="entry name" value="WWE_dom_sf"/>
</dbReference>
<dbReference type="EMBL" id="NEDP02001206">
    <property type="protein sequence ID" value="OWF53838.1"/>
    <property type="molecule type" value="Genomic_DNA"/>
</dbReference>
<feature type="compositionally biased region" description="Basic and acidic residues" evidence="2">
    <location>
        <begin position="226"/>
        <end position="247"/>
    </location>
</feature>
<reference evidence="4 5" key="1">
    <citation type="journal article" date="2017" name="Nat. Ecol. Evol.">
        <title>Scallop genome provides insights into evolution of bilaterian karyotype and development.</title>
        <authorList>
            <person name="Wang S."/>
            <person name="Zhang J."/>
            <person name="Jiao W."/>
            <person name="Li J."/>
            <person name="Xun X."/>
            <person name="Sun Y."/>
            <person name="Guo X."/>
            <person name="Huan P."/>
            <person name="Dong B."/>
            <person name="Zhang L."/>
            <person name="Hu X."/>
            <person name="Sun X."/>
            <person name="Wang J."/>
            <person name="Zhao C."/>
            <person name="Wang Y."/>
            <person name="Wang D."/>
            <person name="Huang X."/>
            <person name="Wang R."/>
            <person name="Lv J."/>
            <person name="Li Y."/>
            <person name="Zhang Z."/>
            <person name="Liu B."/>
            <person name="Lu W."/>
            <person name="Hui Y."/>
            <person name="Liang J."/>
            <person name="Zhou Z."/>
            <person name="Hou R."/>
            <person name="Li X."/>
            <person name="Liu Y."/>
            <person name="Li H."/>
            <person name="Ning X."/>
            <person name="Lin Y."/>
            <person name="Zhao L."/>
            <person name="Xing Q."/>
            <person name="Dou J."/>
            <person name="Li Y."/>
            <person name="Mao J."/>
            <person name="Guo H."/>
            <person name="Dou H."/>
            <person name="Li T."/>
            <person name="Mu C."/>
            <person name="Jiang W."/>
            <person name="Fu Q."/>
            <person name="Fu X."/>
            <person name="Miao Y."/>
            <person name="Liu J."/>
            <person name="Yu Q."/>
            <person name="Li R."/>
            <person name="Liao H."/>
            <person name="Li X."/>
            <person name="Kong Y."/>
            <person name="Jiang Z."/>
            <person name="Chourrout D."/>
            <person name="Li R."/>
            <person name="Bao Z."/>
        </authorList>
    </citation>
    <scope>NUCLEOTIDE SEQUENCE [LARGE SCALE GENOMIC DNA]</scope>
    <source>
        <strain evidence="4 5">PY_sf001</strain>
    </source>
</reference>
<protein>
    <recommendedName>
        <fullName evidence="3">WWE domain-containing protein</fullName>
    </recommendedName>
</protein>
<dbReference type="SUPFAM" id="SSF117839">
    <property type="entry name" value="WWE domain"/>
    <property type="match status" value="1"/>
</dbReference>
<feature type="compositionally biased region" description="Basic and acidic residues" evidence="2">
    <location>
        <begin position="161"/>
        <end position="179"/>
    </location>
</feature>
<dbReference type="PROSITE" id="PS50297">
    <property type="entry name" value="ANK_REP_REGION"/>
    <property type="match status" value="1"/>
</dbReference>
<keyword evidence="1" id="KW-0040">ANK repeat</keyword>
<accession>A0A210QYI8</accession>
<evidence type="ECO:0000259" key="3">
    <source>
        <dbReference type="PROSITE" id="PS50918"/>
    </source>
</evidence>
<name>A0A210QYI8_MIZYE</name>
<feature type="region of interest" description="Disordered" evidence="2">
    <location>
        <begin position="195"/>
        <end position="315"/>
    </location>
</feature>
<feature type="repeat" description="ANK" evidence="1">
    <location>
        <begin position="353"/>
        <end position="385"/>
    </location>
</feature>
<dbReference type="Gene3D" id="3.30.720.50">
    <property type="match status" value="1"/>
</dbReference>
<gene>
    <name evidence="4" type="ORF">KP79_PYT22444</name>
</gene>
<evidence type="ECO:0000313" key="5">
    <source>
        <dbReference type="Proteomes" id="UP000242188"/>
    </source>
</evidence>
<feature type="region of interest" description="Disordered" evidence="2">
    <location>
        <begin position="110"/>
        <end position="179"/>
    </location>
</feature>
<dbReference type="InterPro" id="IPR004170">
    <property type="entry name" value="WWE_dom"/>
</dbReference>
<keyword evidence="5" id="KW-1185">Reference proteome</keyword>
<feature type="compositionally biased region" description="Acidic residues" evidence="2">
    <location>
        <begin position="135"/>
        <end position="147"/>
    </location>
</feature>
<dbReference type="Proteomes" id="UP000242188">
    <property type="component" value="Unassembled WGS sequence"/>
</dbReference>
<sequence>MVNEKHPVSGINQMTQTLQIGERQSTYEADGHRWYWKNERERKWVEFHHSNNENLERKMFKEKLFAHILVDRKWQQVTFASMKMILINHLDETEVKRSVSKPVYKGFGGSDIDSEKCDEGGSSPIKKSVTLPACQDDEQTYVDTSDDDRDKSKPMKRNKKNNREKDTMQPLRNHDDKQCHDYAGERKFDQQLLRKGGDDISDPEADFSPSDEDDDESKHGRRNKKKDGEKDKGHKNGRHKDDKYDKRTGKRKLAHQRVKVNGYKRSDPDEDYSQYEHERKKWKPNRTIRKNEDKRKKQVSGKQSRYISENQQMQDSKLPGERKYFLSDASAIHFEAHHGGFHFLHTFAQLNTDSVRPLHIAASLGLKRNVSYLLQAGWDLNEEDQHGATPIQKAQNKKLVEYIKTFLPEETNPVELQPQGTLPVN</sequence>
<feature type="compositionally biased region" description="Acidic residues" evidence="2">
    <location>
        <begin position="199"/>
        <end position="215"/>
    </location>
</feature>
<dbReference type="InterPro" id="IPR002110">
    <property type="entry name" value="Ankyrin_rpt"/>
</dbReference>
<feature type="compositionally biased region" description="Basic residues" evidence="2">
    <location>
        <begin position="248"/>
        <end position="258"/>
    </location>
</feature>
<evidence type="ECO:0000256" key="2">
    <source>
        <dbReference type="SAM" id="MobiDB-lite"/>
    </source>
</evidence>
<comment type="caution">
    <text evidence="4">The sequence shown here is derived from an EMBL/GenBank/DDBJ whole genome shotgun (WGS) entry which is preliminary data.</text>
</comment>
<dbReference type="PROSITE" id="PS50918">
    <property type="entry name" value="WWE"/>
    <property type="match status" value="1"/>
</dbReference>
<dbReference type="AlphaFoldDB" id="A0A210QYI8"/>
<dbReference type="InterPro" id="IPR036770">
    <property type="entry name" value="Ankyrin_rpt-contain_sf"/>
</dbReference>
<dbReference type="Gene3D" id="1.25.40.20">
    <property type="entry name" value="Ankyrin repeat-containing domain"/>
    <property type="match status" value="1"/>
</dbReference>
<organism evidence="4 5">
    <name type="scientific">Mizuhopecten yessoensis</name>
    <name type="common">Japanese scallop</name>
    <name type="synonym">Patinopecten yessoensis</name>
    <dbReference type="NCBI Taxonomy" id="6573"/>
    <lineage>
        <taxon>Eukaryota</taxon>
        <taxon>Metazoa</taxon>
        <taxon>Spiralia</taxon>
        <taxon>Lophotrochozoa</taxon>
        <taxon>Mollusca</taxon>
        <taxon>Bivalvia</taxon>
        <taxon>Autobranchia</taxon>
        <taxon>Pteriomorphia</taxon>
        <taxon>Pectinida</taxon>
        <taxon>Pectinoidea</taxon>
        <taxon>Pectinidae</taxon>
        <taxon>Mizuhopecten</taxon>
    </lineage>
</organism>
<dbReference type="SUPFAM" id="SSF48403">
    <property type="entry name" value="Ankyrin repeat"/>
    <property type="match status" value="1"/>
</dbReference>
<evidence type="ECO:0000256" key="1">
    <source>
        <dbReference type="PROSITE-ProRule" id="PRU00023"/>
    </source>
</evidence>
<dbReference type="PROSITE" id="PS50088">
    <property type="entry name" value="ANK_REPEAT"/>
    <property type="match status" value="1"/>
</dbReference>
<evidence type="ECO:0000313" key="4">
    <source>
        <dbReference type="EMBL" id="OWF53838.1"/>
    </source>
</evidence>
<dbReference type="OrthoDB" id="10498606at2759"/>
<feature type="domain" description="WWE" evidence="3">
    <location>
        <begin position="19"/>
        <end position="97"/>
    </location>
</feature>
<proteinExistence type="predicted"/>